<dbReference type="InterPro" id="IPR032418">
    <property type="entry name" value="E1_FCCH"/>
</dbReference>
<dbReference type="InterPro" id="IPR035985">
    <property type="entry name" value="Ubiquitin-activating_enz"/>
</dbReference>
<proteinExistence type="inferred from homology"/>
<dbReference type="FunFam" id="1.10.10.2660:FF:000001">
    <property type="entry name" value="Ubiquitin-activating enzyme E1 1"/>
    <property type="match status" value="1"/>
</dbReference>
<dbReference type="Proteomes" id="UP000728032">
    <property type="component" value="Unassembled WGS sequence"/>
</dbReference>
<evidence type="ECO:0000256" key="5">
    <source>
        <dbReference type="ARBA" id="ARBA00022598"/>
    </source>
</evidence>
<dbReference type="InterPro" id="IPR018074">
    <property type="entry name" value="UBQ-activ_enz_E1_CS"/>
</dbReference>
<dbReference type="CDD" id="cd01490">
    <property type="entry name" value="Ube1_repeat2"/>
    <property type="match status" value="1"/>
</dbReference>
<dbReference type="UniPathway" id="UPA00143"/>
<keyword evidence="7" id="KW-0833">Ubl conjugation pathway</keyword>
<dbReference type="PANTHER" id="PTHR10953">
    <property type="entry name" value="UBIQUITIN-ACTIVATING ENZYME E1"/>
    <property type="match status" value="1"/>
</dbReference>
<keyword evidence="8" id="KW-0067">ATP-binding</keyword>
<dbReference type="Gene3D" id="2.40.30.180">
    <property type="entry name" value="Ubiquitin-activating enzyme E1, FCCH domain"/>
    <property type="match status" value="1"/>
</dbReference>
<dbReference type="PROSITE" id="PS00536">
    <property type="entry name" value="UBIQUITIN_ACTIVAT_1"/>
    <property type="match status" value="1"/>
</dbReference>
<dbReference type="SMART" id="SM00985">
    <property type="entry name" value="UBA_e1_C"/>
    <property type="match status" value="1"/>
</dbReference>
<keyword evidence="6" id="KW-0547">Nucleotide-binding</keyword>
<evidence type="ECO:0000256" key="4">
    <source>
        <dbReference type="ARBA" id="ARBA00012990"/>
    </source>
</evidence>
<dbReference type="Gene3D" id="3.40.50.12550">
    <property type="entry name" value="Ubiquitin-activating enzyme E1, inactive adenylation domain, subdomain 2"/>
    <property type="match status" value="1"/>
</dbReference>
<dbReference type="EC" id="6.2.1.45" evidence="4"/>
<dbReference type="Gene3D" id="3.10.290.60">
    <property type="entry name" value="Ubiquitin-activating enzyme E1, UFD domain"/>
    <property type="match status" value="1"/>
</dbReference>
<dbReference type="GO" id="GO:0005737">
    <property type="term" value="C:cytoplasm"/>
    <property type="evidence" value="ECO:0007669"/>
    <property type="project" value="TreeGrafter"/>
</dbReference>
<evidence type="ECO:0000256" key="7">
    <source>
        <dbReference type="ARBA" id="ARBA00022786"/>
    </source>
</evidence>
<dbReference type="InterPro" id="IPR045886">
    <property type="entry name" value="ThiF/MoeB/HesA"/>
</dbReference>
<dbReference type="InterPro" id="IPR042063">
    <property type="entry name" value="Ubi_acti_E1_SCCH"/>
</dbReference>
<evidence type="ECO:0000313" key="13">
    <source>
        <dbReference type="EMBL" id="CAD7657802.1"/>
    </source>
</evidence>
<dbReference type="GO" id="GO:0006511">
    <property type="term" value="P:ubiquitin-dependent protein catabolic process"/>
    <property type="evidence" value="ECO:0007669"/>
    <property type="project" value="TreeGrafter"/>
</dbReference>
<dbReference type="InterPro" id="IPR032420">
    <property type="entry name" value="E1_4HB"/>
</dbReference>
<evidence type="ECO:0000256" key="9">
    <source>
        <dbReference type="ARBA" id="ARBA00030371"/>
    </source>
</evidence>
<evidence type="ECO:0000256" key="6">
    <source>
        <dbReference type="ARBA" id="ARBA00022741"/>
    </source>
</evidence>
<dbReference type="FunFam" id="3.40.50.12550:FF:000001">
    <property type="entry name" value="Ubiquitin-activating enzyme E1 1"/>
    <property type="match status" value="1"/>
</dbReference>
<dbReference type="Gene3D" id="3.40.50.720">
    <property type="entry name" value="NAD(P)-binding Rossmann-like Domain"/>
    <property type="match status" value="2"/>
</dbReference>
<dbReference type="PROSITE" id="PS00865">
    <property type="entry name" value="UBIQUITIN_ACTIVAT_2"/>
    <property type="match status" value="2"/>
</dbReference>
<dbReference type="Gene3D" id="1.10.10.2660">
    <property type="entry name" value="Ubiquitin-activating enzyme E1, SCCH domain"/>
    <property type="match status" value="1"/>
</dbReference>
<dbReference type="InterPro" id="IPR033127">
    <property type="entry name" value="UBQ-activ_enz_E1_Cys_AS"/>
</dbReference>
<evidence type="ECO:0000256" key="1">
    <source>
        <dbReference type="ARBA" id="ARBA00000488"/>
    </source>
</evidence>
<dbReference type="Pfam" id="PF09358">
    <property type="entry name" value="E1_UFD"/>
    <property type="match status" value="1"/>
</dbReference>
<dbReference type="GO" id="GO:0005524">
    <property type="term" value="F:ATP binding"/>
    <property type="evidence" value="ECO:0007669"/>
    <property type="project" value="UniProtKB-KW"/>
</dbReference>
<evidence type="ECO:0000256" key="10">
    <source>
        <dbReference type="PROSITE-ProRule" id="PRU10132"/>
    </source>
</evidence>
<dbReference type="Pfam" id="PF16190">
    <property type="entry name" value="E1_FCCH"/>
    <property type="match status" value="1"/>
</dbReference>
<sequence>MITSVTKDAEGVVTTHDESRHGLENGDKVTFNEVEGMTELNKCEPRTVTVLGPYTFSIGDTTGLKDYVRGGYAIQVKVPKTVNFKSLKESLASPEFVLSDFAKMERPTQLHIAFQALHLFVERHRRHPNSWSESDATEFRKIVGEIASENKLEIQIDENLVKMFSFLSRGNVCPLNAVIGGTAAQELMKACSGKFNPIYQWLYFDALECLPLDPNEYPKEEECQPTGSRYDSQIAIFGQQFQDKLANQKYFLVGAGAIGCELLKNFAMIGLAAGHNGCIWITDMDIIERSNLNRQFLFRPADVGKAKSVTAQSAVKRMNQSVNIVAQQNRVGAETEQQYDDAFFERLDGVANALDNVDARVYMDRRCVFYRKPLLESGTLGTKGNVQVVLPFLTESYSSSHDPPEKSIPICTLKNFPNAIEHTLQWARDDFEGIFTISPENARQYLTDPKFVERTLKMPGNESIVTLDSVKRVLVDDRPHDFNDCISWARVYFEEQYQYDDAFFERLDGVANALDNVDARVYMDRRCVFYRKPLLESGTLGNVQVVLPFLTESYSSSHDPPEKSIPICTLKNFPNAIEHTLQWARDDFEGIFTISPENARQYLTDPKFVERTLKMPGNESIVTLDSVKRVLVDDRPHDFNDCISWARVYFEEQYVNQIKQLLFNFAPDSVTNSGVPFWSGPKRCPHPLKYDANNETHLDYVYAAANLKAYVYNIPQNRDRNAVKDFVSKITVKEFTPKSGVKIAINDADLSADGGGGVSDLDRGVQLQKEIPAPNALGVDFEIKPVDFEKDDDSNFHMDFIVAASNLRADNYHIEPADRHKSKLIAGRIIPAIATTTALVSGLVGLELYKIVAGHKKFESYKNGFVNLALPFFGFSEPMPAPKNKYYDHEWTIWDRFEVQGELTLREFIKYFADEHKLEITMLSQNVSMLYSFFMAKEKREERMDLKMSEIVRRVSKNKIEPWVKSLVFELCCNDVNGEDVEVPYVRYTLPD</sequence>
<dbReference type="InterPro" id="IPR042302">
    <property type="entry name" value="E1_FCCH_sf"/>
</dbReference>
<comment type="catalytic activity">
    <reaction evidence="1">
        <text>ATP + ubiquitin + [E1 ubiquitin-activating enzyme]-L-cysteine = AMP + diphosphate + S-ubiquitinyl-[E1 ubiquitin-activating enzyme]-L-cysteine.</text>
        <dbReference type="EC" id="6.2.1.45"/>
    </reaction>
</comment>
<dbReference type="InterPro" id="IPR019572">
    <property type="entry name" value="UBA_E1_SCCH"/>
</dbReference>
<evidence type="ECO:0000259" key="12">
    <source>
        <dbReference type="SMART" id="SM00985"/>
    </source>
</evidence>
<dbReference type="GO" id="GO:0004839">
    <property type="term" value="F:ubiquitin activating enzyme activity"/>
    <property type="evidence" value="ECO:0007669"/>
    <property type="project" value="UniProtKB-EC"/>
</dbReference>
<dbReference type="InterPro" id="IPR038252">
    <property type="entry name" value="UBA_E1_C_sf"/>
</dbReference>
<dbReference type="FunFam" id="3.10.290.60:FF:000002">
    <property type="entry name" value="Ubiquitin-like modifier-activating enzyme 1"/>
    <property type="match status" value="1"/>
</dbReference>
<keyword evidence="5" id="KW-0436">Ligase</keyword>
<feature type="active site" description="Glycyl thioester intermediate" evidence="10">
    <location>
        <position position="568"/>
    </location>
</feature>
<dbReference type="AlphaFoldDB" id="A0A7R9MD37"/>
<dbReference type="Pfam" id="PF16191">
    <property type="entry name" value="E1_4HB"/>
    <property type="match status" value="1"/>
</dbReference>
<gene>
    <name evidence="13" type="ORF">ONB1V03_LOCUS14427</name>
</gene>
<evidence type="ECO:0000313" key="14">
    <source>
        <dbReference type="Proteomes" id="UP000728032"/>
    </source>
</evidence>
<protein>
    <recommendedName>
        <fullName evidence="4">E1 ubiquitin-activating enzyme</fullName>
        <ecNumber evidence="4">6.2.1.45</ecNumber>
    </recommendedName>
    <alternativeName>
        <fullName evidence="9">Ubiquitin-activating enzyme E1</fullName>
    </alternativeName>
</protein>
<dbReference type="InterPro" id="IPR000594">
    <property type="entry name" value="ThiF_NAD_FAD-bd"/>
</dbReference>
<reference evidence="13" key="1">
    <citation type="submission" date="2020-11" db="EMBL/GenBank/DDBJ databases">
        <authorList>
            <person name="Tran Van P."/>
        </authorList>
    </citation>
    <scope>NUCLEOTIDE SEQUENCE</scope>
</reference>
<accession>A0A7R9MD37</accession>
<feature type="domain" description="Ubiquitin-activating enzyme E1 C-terminal" evidence="12">
    <location>
        <begin position="861"/>
        <end position="986"/>
    </location>
</feature>
<dbReference type="Pfam" id="PF10585">
    <property type="entry name" value="UBA_E1_SCCH"/>
    <property type="match status" value="2"/>
</dbReference>
<name>A0A7R9MD37_9ACAR</name>
<feature type="region of interest" description="Disordered" evidence="11">
    <location>
        <begin position="1"/>
        <end position="25"/>
    </location>
</feature>
<dbReference type="FunFam" id="3.40.50.720:FF:000015">
    <property type="entry name" value="Ubiquitin-activating enzyme E1 1"/>
    <property type="match status" value="1"/>
</dbReference>
<evidence type="ECO:0000256" key="2">
    <source>
        <dbReference type="ARBA" id="ARBA00004906"/>
    </source>
</evidence>
<dbReference type="OrthoDB" id="10252231at2759"/>
<keyword evidence="14" id="KW-1185">Reference proteome</keyword>
<dbReference type="EMBL" id="OC928532">
    <property type="protein sequence ID" value="CAD7657802.1"/>
    <property type="molecule type" value="Genomic_DNA"/>
</dbReference>
<comment type="similarity">
    <text evidence="3">Belongs to the ubiquitin-activating E1 family.</text>
</comment>
<dbReference type="PANTHER" id="PTHR10953:SF198">
    <property type="entry name" value="E1 UBIQUITIN-ACTIVATING ENZYME"/>
    <property type="match status" value="1"/>
</dbReference>
<dbReference type="Pfam" id="PF00899">
    <property type="entry name" value="ThiF"/>
    <property type="match status" value="2"/>
</dbReference>
<dbReference type="InterPro" id="IPR018965">
    <property type="entry name" value="Ub-activating_enz_E1_C"/>
</dbReference>
<feature type="compositionally biased region" description="Basic and acidic residues" evidence="11">
    <location>
        <begin position="7"/>
        <end position="25"/>
    </location>
</feature>
<dbReference type="GO" id="GO:0005634">
    <property type="term" value="C:nucleus"/>
    <property type="evidence" value="ECO:0007669"/>
    <property type="project" value="TreeGrafter"/>
</dbReference>
<dbReference type="SUPFAM" id="SSF69572">
    <property type="entry name" value="Activating enzymes of the ubiquitin-like proteins"/>
    <property type="match status" value="3"/>
</dbReference>
<dbReference type="FunFam" id="2.40.30.180:FF:000001">
    <property type="entry name" value="ubiquitin-like modifier-activating enzyme 1"/>
    <property type="match status" value="1"/>
</dbReference>
<evidence type="ECO:0000256" key="3">
    <source>
        <dbReference type="ARBA" id="ARBA00005673"/>
    </source>
</evidence>
<dbReference type="GO" id="GO:0006974">
    <property type="term" value="P:DNA damage response"/>
    <property type="evidence" value="ECO:0007669"/>
    <property type="project" value="TreeGrafter"/>
</dbReference>
<organism evidence="13">
    <name type="scientific">Oppiella nova</name>
    <dbReference type="NCBI Taxonomy" id="334625"/>
    <lineage>
        <taxon>Eukaryota</taxon>
        <taxon>Metazoa</taxon>
        <taxon>Ecdysozoa</taxon>
        <taxon>Arthropoda</taxon>
        <taxon>Chelicerata</taxon>
        <taxon>Arachnida</taxon>
        <taxon>Acari</taxon>
        <taxon>Acariformes</taxon>
        <taxon>Sarcoptiformes</taxon>
        <taxon>Oribatida</taxon>
        <taxon>Brachypylina</taxon>
        <taxon>Oppioidea</taxon>
        <taxon>Oppiidae</taxon>
        <taxon>Oppiella</taxon>
    </lineage>
</organism>
<feature type="active site" description="Glycyl thioester intermediate" evidence="10">
    <location>
        <position position="411"/>
    </location>
</feature>
<evidence type="ECO:0000256" key="11">
    <source>
        <dbReference type="SAM" id="MobiDB-lite"/>
    </source>
</evidence>
<comment type="pathway">
    <text evidence="2">Protein modification; protein ubiquitination.</text>
</comment>
<evidence type="ECO:0000256" key="8">
    <source>
        <dbReference type="ARBA" id="ARBA00022840"/>
    </source>
</evidence>
<dbReference type="EMBL" id="CAJPVJ010013707">
    <property type="protein sequence ID" value="CAG2174988.1"/>
    <property type="molecule type" value="Genomic_DNA"/>
</dbReference>